<feature type="binding site" evidence="17">
    <location>
        <position position="6"/>
    </location>
    <ligand>
        <name>ATP</name>
        <dbReference type="ChEBI" id="CHEBI:30616"/>
    </ligand>
</feature>
<evidence type="ECO:0000256" key="19">
    <source>
        <dbReference type="SAM" id="Phobius"/>
    </source>
</evidence>
<keyword evidence="3" id="KW-1003">Cell membrane</keyword>
<dbReference type="InterPro" id="IPR000829">
    <property type="entry name" value="DAGK"/>
</dbReference>
<reference evidence="21" key="1">
    <citation type="submission" date="2017-02" db="EMBL/GenBank/DDBJ databases">
        <title>Delineation of Paenibacillus larvae strains originating from foulbrood outbreaks.</title>
        <authorList>
            <person name="Beims H."/>
            <person name="Bunk B."/>
            <person name="Sproeer C."/>
            <person name="Mohr K.I."/>
            <person name="Pradella S."/>
            <person name="Guenther G."/>
            <person name="Rohde M."/>
            <person name="von der Ohe W."/>
            <person name="Steinert M."/>
        </authorList>
    </citation>
    <scope>NUCLEOTIDE SEQUENCE [LARGE SCALE GENOMIC DNA]</scope>
    <source>
        <strain evidence="21">Eric_III</strain>
    </source>
</reference>
<keyword evidence="4" id="KW-0444">Lipid biosynthesis</keyword>
<evidence type="ECO:0000256" key="17">
    <source>
        <dbReference type="PIRSR" id="PIRSR600829-3"/>
    </source>
</evidence>
<evidence type="ECO:0000256" key="18">
    <source>
        <dbReference type="PIRSR" id="PIRSR600829-4"/>
    </source>
</evidence>
<dbReference type="PANTHER" id="PTHR34299:SF1">
    <property type="entry name" value="DIACYLGLYCEROL KINASE"/>
    <property type="match status" value="1"/>
</dbReference>
<sequence length="238" mass="26377">MNTVKRWIRGFGYAYEGILYTLLTQRNMKFHFTAAFLVILVSLLLRLSNMKWILIYMSILLVIALELVNTAIEKTIDLVTPEYHPLTKVAKDTAAGAVLAVSILAMLTGTAVLGKAIWERIETGFTPCQKLDLGEAGGLVLLSWLILCMWDAFAVSKQGRSMELPRPHGFCGIGVSLSVVLGLYTVSWPWTGMALIITAIIQCSIPWLRRTLAWKTCLFGILAGLIVPLGGYWLTIML</sequence>
<dbReference type="EMBL" id="CP019655">
    <property type="protein sequence ID" value="AVF27301.1"/>
    <property type="molecule type" value="Genomic_DNA"/>
</dbReference>
<dbReference type="GO" id="GO:0008654">
    <property type="term" value="P:phospholipid biosynthetic process"/>
    <property type="evidence" value="ECO:0007669"/>
    <property type="project" value="UniProtKB-KW"/>
</dbReference>
<evidence type="ECO:0000256" key="5">
    <source>
        <dbReference type="ARBA" id="ARBA00022679"/>
    </source>
</evidence>
<keyword evidence="12 19" id="KW-0472">Membrane</keyword>
<feature type="binding site" evidence="16">
    <location>
        <position position="6"/>
    </location>
    <ligand>
        <name>substrate</name>
    </ligand>
</feature>
<evidence type="ECO:0000256" key="16">
    <source>
        <dbReference type="PIRSR" id="PIRSR600829-2"/>
    </source>
</evidence>
<feature type="binding site" evidence="17">
    <location>
        <position position="13"/>
    </location>
    <ligand>
        <name>ATP</name>
        <dbReference type="ChEBI" id="CHEBI:30616"/>
    </ligand>
</feature>
<dbReference type="GO" id="GO:0005886">
    <property type="term" value="C:plasma membrane"/>
    <property type="evidence" value="ECO:0007669"/>
    <property type="project" value="UniProtKB-SubCell"/>
</dbReference>
<keyword evidence="11" id="KW-0443">Lipid metabolism</keyword>
<dbReference type="STRING" id="147375.BXP28_08410"/>
<evidence type="ECO:0000256" key="11">
    <source>
        <dbReference type="ARBA" id="ARBA00023098"/>
    </source>
</evidence>
<feature type="binding site" evidence="16">
    <location>
        <position position="66"/>
    </location>
    <ligand>
        <name>substrate</name>
    </ligand>
</feature>
<protein>
    <submittedName>
        <fullName evidence="20">Diacylglycerol kinase</fullName>
        <ecNumber evidence="20">2.7.1.107</ecNumber>
    </submittedName>
</protein>
<feature type="active site" description="Proton acceptor" evidence="15">
    <location>
        <position position="66"/>
    </location>
</feature>
<keyword evidence="18" id="KW-0460">Magnesium</keyword>
<keyword evidence="6 19" id="KW-0812">Transmembrane</keyword>
<evidence type="ECO:0000256" key="2">
    <source>
        <dbReference type="ARBA" id="ARBA00005967"/>
    </source>
</evidence>
<feature type="binding site" evidence="17">
    <location>
        <position position="73"/>
    </location>
    <ligand>
        <name>ATP</name>
        <dbReference type="ChEBI" id="CHEBI:30616"/>
    </ligand>
</feature>
<evidence type="ECO:0000256" key="9">
    <source>
        <dbReference type="ARBA" id="ARBA00022840"/>
    </source>
</evidence>
<evidence type="ECO:0000256" key="8">
    <source>
        <dbReference type="ARBA" id="ARBA00022777"/>
    </source>
</evidence>
<keyword evidence="13" id="KW-0594">Phospholipid biosynthesis</keyword>
<dbReference type="Pfam" id="PF01219">
    <property type="entry name" value="DAGK_prokar"/>
    <property type="match status" value="1"/>
</dbReference>
<dbReference type="GO" id="GO:0004143">
    <property type="term" value="F:ATP-dependent diacylglycerol kinase activity"/>
    <property type="evidence" value="ECO:0007669"/>
    <property type="project" value="UniProtKB-EC"/>
</dbReference>
<evidence type="ECO:0000313" key="20">
    <source>
        <dbReference type="EMBL" id="AVF27301.1"/>
    </source>
</evidence>
<dbReference type="RefSeq" id="WP_158672795.1">
    <property type="nucleotide sequence ID" value="NZ_CP019655.1"/>
</dbReference>
<comment type="subcellular location">
    <subcellularLocation>
        <location evidence="1">Cell membrane</location>
        <topology evidence="1">Multi-pass membrane protein</topology>
    </subcellularLocation>
</comment>
<dbReference type="PANTHER" id="PTHR34299">
    <property type="entry name" value="DIACYLGLYCEROL KINASE"/>
    <property type="match status" value="1"/>
</dbReference>
<keyword evidence="10 19" id="KW-1133">Transmembrane helix</keyword>
<evidence type="ECO:0000256" key="7">
    <source>
        <dbReference type="ARBA" id="ARBA00022741"/>
    </source>
</evidence>
<comment type="cofactor">
    <cofactor evidence="18">
        <name>Mg(2+)</name>
        <dbReference type="ChEBI" id="CHEBI:18420"/>
    </cofactor>
    <text evidence="18">Mn(2+), Zn(2+), Cd(2+) and Co(2+) support activity to lesser extents.</text>
</comment>
<comment type="similarity">
    <text evidence="2">Belongs to the bacterial diacylglycerol kinase family.</text>
</comment>
<accession>A0A2L1U301</accession>
<evidence type="ECO:0000256" key="1">
    <source>
        <dbReference type="ARBA" id="ARBA00004651"/>
    </source>
</evidence>
<evidence type="ECO:0000256" key="15">
    <source>
        <dbReference type="PIRSR" id="PIRSR600829-1"/>
    </source>
</evidence>
<proteinExistence type="inferred from homology"/>
<dbReference type="GO" id="GO:0046872">
    <property type="term" value="F:metal ion binding"/>
    <property type="evidence" value="ECO:0007669"/>
    <property type="project" value="UniProtKB-KW"/>
</dbReference>
<dbReference type="GO" id="GO:0005524">
    <property type="term" value="F:ATP binding"/>
    <property type="evidence" value="ECO:0007669"/>
    <property type="project" value="UniProtKB-KW"/>
</dbReference>
<keyword evidence="18" id="KW-0479">Metal-binding</keyword>
<evidence type="ECO:0000313" key="21">
    <source>
        <dbReference type="Proteomes" id="UP000239833"/>
    </source>
</evidence>
<evidence type="ECO:0000256" key="14">
    <source>
        <dbReference type="ARBA" id="ARBA00023264"/>
    </source>
</evidence>
<evidence type="ECO:0000256" key="3">
    <source>
        <dbReference type="ARBA" id="ARBA00022475"/>
    </source>
</evidence>
<dbReference type="Proteomes" id="UP000239833">
    <property type="component" value="Chromosome"/>
</dbReference>
<keyword evidence="9 17" id="KW-0067">ATP-binding</keyword>
<feature type="binding site" evidence="17">
    <location>
        <begin position="91"/>
        <end position="92"/>
    </location>
    <ligand>
        <name>ATP</name>
        <dbReference type="ChEBI" id="CHEBI:30616"/>
    </ligand>
</feature>
<feature type="transmembrane region" description="Helical" evidence="19">
    <location>
        <begin position="93"/>
        <end position="118"/>
    </location>
</feature>
<dbReference type="Gene3D" id="1.10.287.3610">
    <property type="match status" value="1"/>
</dbReference>
<dbReference type="InterPro" id="IPR036945">
    <property type="entry name" value="DAGK_sf"/>
</dbReference>
<evidence type="ECO:0000256" key="12">
    <source>
        <dbReference type="ARBA" id="ARBA00023136"/>
    </source>
</evidence>
<evidence type="ECO:0000256" key="4">
    <source>
        <dbReference type="ARBA" id="ARBA00022516"/>
    </source>
</evidence>
<gene>
    <name evidence="20" type="ORF">ERICIII_03182</name>
</gene>
<feature type="transmembrane region" description="Helical" evidence="19">
    <location>
        <begin position="53"/>
        <end position="72"/>
    </location>
</feature>
<feature type="transmembrane region" description="Helical" evidence="19">
    <location>
        <begin position="138"/>
        <end position="155"/>
    </location>
</feature>
<dbReference type="InterPro" id="IPR033717">
    <property type="entry name" value="UDPK"/>
</dbReference>
<name>A0A2L1U301_9BACL</name>
<feature type="binding site" evidence="17">
    <location>
        <begin position="82"/>
        <end position="84"/>
    </location>
    <ligand>
        <name>ATP</name>
        <dbReference type="ChEBI" id="CHEBI:30616"/>
    </ligand>
</feature>
<dbReference type="AlphaFoldDB" id="A0A2L1U301"/>
<dbReference type="EC" id="2.7.1.107" evidence="20"/>
<keyword evidence="14" id="KW-1208">Phospholipid metabolism</keyword>
<evidence type="ECO:0000256" key="6">
    <source>
        <dbReference type="ARBA" id="ARBA00022692"/>
    </source>
</evidence>
<keyword evidence="8 20" id="KW-0418">Kinase</keyword>
<keyword evidence="5 20" id="KW-0808">Transferase</keyword>
<feature type="transmembrane region" description="Helical" evidence="19">
    <location>
        <begin position="30"/>
        <end position="47"/>
    </location>
</feature>
<feature type="binding site" evidence="18">
    <location>
        <position position="73"/>
    </location>
    <ligand>
        <name>a divalent metal cation</name>
        <dbReference type="ChEBI" id="CHEBI:60240"/>
    </ligand>
</feature>
<feature type="transmembrane region" description="Helical" evidence="19">
    <location>
        <begin position="217"/>
        <end position="236"/>
    </location>
</feature>
<organism evidence="20 21">
    <name type="scientific">Paenibacillus larvae subsp. larvae</name>
    <dbReference type="NCBI Taxonomy" id="147375"/>
    <lineage>
        <taxon>Bacteria</taxon>
        <taxon>Bacillati</taxon>
        <taxon>Bacillota</taxon>
        <taxon>Bacilli</taxon>
        <taxon>Bacillales</taxon>
        <taxon>Paenibacillaceae</taxon>
        <taxon>Paenibacillus</taxon>
    </lineage>
</organism>
<dbReference type="CDD" id="cd14265">
    <property type="entry name" value="UDPK_IM_like"/>
    <property type="match status" value="1"/>
</dbReference>
<evidence type="ECO:0000256" key="10">
    <source>
        <dbReference type="ARBA" id="ARBA00022989"/>
    </source>
</evidence>
<evidence type="ECO:0000256" key="13">
    <source>
        <dbReference type="ARBA" id="ARBA00023209"/>
    </source>
</evidence>
<dbReference type="GeneID" id="64219720"/>
<keyword evidence="7 17" id="KW-0547">Nucleotide-binding</keyword>